<proteinExistence type="predicted"/>
<feature type="compositionally biased region" description="Gly residues" evidence="1">
    <location>
        <begin position="159"/>
        <end position="171"/>
    </location>
</feature>
<dbReference type="EMBL" id="LGRX02017137">
    <property type="protein sequence ID" value="KAK3261117.1"/>
    <property type="molecule type" value="Genomic_DNA"/>
</dbReference>
<organism evidence="2 3">
    <name type="scientific">Cymbomonas tetramitiformis</name>
    <dbReference type="NCBI Taxonomy" id="36881"/>
    <lineage>
        <taxon>Eukaryota</taxon>
        <taxon>Viridiplantae</taxon>
        <taxon>Chlorophyta</taxon>
        <taxon>Pyramimonadophyceae</taxon>
        <taxon>Pyramimonadales</taxon>
        <taxon>Pyramimonadaceae</taxon>
        <taxon>Cymbomonas</taxon>
    </lineage>
</organism>
<protein>
    <submittedName>
        <fullName evidence="2">Uncharacterized protein</fullName>
    </submittedName>
</protein>
<feature type="region of interest" description="Disordered" evidence="1">
    <location>
        <begin position="222"/>
        <end position="254"/>
    </location>
</feature>
<dbReference type="Proteomes" id="UP001190700">
    <property type="component" value="Unassembled WGS sequence"/>
</dbReference>
<evidence type="ECO:0000256" key="1">
    <source>
        <dbReference type="SAM" id="MobiDB-lite"/>
    </source>
</evidence>
<dbReference type="AlphaFoldDB" id="A0AAE0FK15"/>
<comment type="caution">
    <text evidence="2">The sequence shown here is derived from an EMBL/GenBank/DDBJ whole genome shotgun (WGS) entry which is preliminary data.</text>
</comment>
<reference evidence="2 3" key="1">
    <citation type="journal article" date="2015" name="Genome Biol. Evol.">
        <title>Comparative Genomics of a Bacterivorous Green Alga Reveals Evolutionary Causalities and Consequences of Phago-Mixotrophic Mode of Nutrition.</title>
        <authorList>
            <person name="Burns J.A."/>
            <person name="Paasch A."/>
            <person name="Narechania A."/>
            <person name="Kim E."/>
        </authorList>
    </citation>
    <scope>NUCLEOTIDE SEQUENCE [LARGE SCALE GENOMIC DNA]</scope>
    <source>
        <strain evidence="2 3">PLY_AMNH</strain>
    </source>
</reference>
<name>A0AAE0FK15_9CHLO</name>
<feature type="region of interest" description="Disordered" evidence="1">
    <location>
        <begin position="142"/>
        <end position="177"/>
    </location>
</feature>
<sequence>MKLLDLDYEYEVYHLTLNELLCVALPTVLRGTALSLYEEPSFVHPHDGRCALQRLRFHVEGIGGPDAHRFWVRLRAIILDETDDPAPQRPLQRPAHVTSATASPHVTPLYLVVLRDLAANHPFTYAALALRLSKTYRDEKPAWPDSVSVPASGGDLPASGGGGRSDGGRIPGGSALAFGDRRMEKPVGDWKPIKNVRAAHPDPGINLTRHISDEDDEDWPAFRAGPLYIPPAASGNRAGVNRDRAPPSGGAGAE</sequence>
<keyword evidence="3" id="KW-1185">Reference proteome</keyword>
<evidence type="ECO:0000313" key="2">
    <source>
        <dbReference type="EMBL" id="KAK3261117.1"/>
    </source>
</evidence>
<evidence type="ECO:0000313" key="3">
    <source>
        <dbReference type="Proteomes" id="UP001190700"/>
    </source>
</evidence>
<accession>A0AAE0FK15</accession>
<gene>
    <name evidence="2" type="ORF">CYMTET_29965</name>
</gene>